<name>A0A6L6WPJ9_9ACTN</name>
<protein>
    <submittedName>
        <fullName evidence="1">Uncharacterized protein</fullName>
    </submittedName>
</protein>
<evidence type="ECO:0000313" key="2">
    <source>
        <dbReference type="Proteomes" id="UP000483802"/>
    </source>
</evidence>
<dbReference type="Proteomes" id="UP000483802">
    <property type="component" value="Unassembled WGS sequence"/>
</dbReference>
<comment type="caution">
    <text evidence="1">The sequence shown here is derived from an EMBL/GenBank/DDBJ whole genome shotgun (WGS) entry which is preliminary data.</text>
</comment>
<gene>
    <name evidence="1" type="ORF">GPA10_05110</name>
</gene>
<dbReference type="RefSeq" id="WP_157164426.1">
    <property type="nucleotide sequence ID" value="NZ_WPNZ01000002.1"/>
</dbReference>
<accession>A0A6L6WPJ9</accession>
<organism evidence="1 2">
    <name type="scientific">Streptomyces typhae</name>
    <dbReference type="NCBI Taxonomy" id="2681492"/>
    <lineage>
        <taxon>Bacteria</taxon>
        <taxon>Bacillati</taxon>
        <taxon>Actinomycetota</taxon>
        <taxon>Actinomycetes</taxon>
        <taxon>Kitasatosporales</taxon>
        <taxon>Streptomycetaceae</taxon>
        <taxon>Streptomyces</taxon>
    </lineage>
</organism>
<dbReference type="EMBL" id="WPNZ01000002">
    <property type="protein sequence ID" value="MVO84165.1"/>
    <property type="molecule type" value="Genomic_DNA"/>
</dbReference>
<proteinExistence type="predicted"/>
<dbReference type="AlphaFoldDB" id="A0A6L6WPJ9"/>
<sequence>MSTPAPEVTYEPPITGAGPCATAQCERQAQKYGPANGRPSSPLCNVCLAKVKRDGAGT</sequence>
<reference evidence="1 2" key="1">
    <citation type="submission" date="2019-11" db="EMBL/GenBank/DDBJ databases">
        <title>Streptomyces typhae sp. nov., a novel endophytic actinomycete isolated from the root of cattail pollen (Typha angustifolia L.).</title>
        <authorList>
            <person name="Peng C."/>
        </authorList>
    </citation>
    <scope>NUCLEOTIDE SEQUENCE [LARGE SCALE GENOMIC DNA]</scope>
    <source>
        <strain evidence="2">p1417</strain>
    </source>
</reference>
<evidence type="ECO:0000313" key="1">
    <source>
        <dbReference type="EMBL" id="MVO84165.1"/>
    </source>
</evidence>
<keyword evidence="2" id="KW-1185">Reference proteome</keyword>